<keyword evidence="12" id="KW-0112">Calmodulin-binding</keyword>
<dbReference type="EMBL" id="UZAM01007089">
    <property type="protein sequence ID" value="VDO96572.1"/>
    <property type="molecule type" value="Genomic_DNA"/>
</dbReference>
<evidence type="ECO:0000256" key="21">
    <source>
        <dbReference type="SAM" id="Phobius"/>
    </source>
</evidence>
<keyword evidence="8" id="KW-0479">Metal-binding</keyword>
<evidence type="ECO:0000256" key="16">
    <source>
        <dbReference type="ARBA" id="ARBA00023136"/>
    </source>
</evidence>
<dbReference type="GO" id="GO:0046872">
    <property type="term" value="F:metal ion binding"/>
    <property type="evidence" value="ECO:0007669"/>
    <property type="project" value="UniProtKB-KW"/>
</dbReference>
<dbReference type="PANTHER" id="PTHR11878">
    <property type="entry name" value="SODIUM/CALCIUM EXCHANGER"/>
    <property type="match status" value="1"/>
</dbReference>
<evidence type="ECO:0000256" key="10">
    <source>
        <dbReference type="ARBA" id="ARBA00022737"/>
    </source>
</evidence>
<dbReference type="InterPro" id="IPR038081">
    <property type="entry name" value="CalX-like_sf"/>
</dbReference>
<evidence type="ECO:0000313" key="23">
    <source>
        <dbReference type="EMBL" id="VDO96572.1"/>
    </source>
</evidence>
<dbReference type="Gene3D" id="1.20.1420.30">
    <property type="entry name" value="NCX, central ion-binding region"/>
    <property type="match status" value="1"/>
</dbReference>
<feature type="domain" description="Calx-beta" evidence="22">
    <location>
        <begin position="219"/>
        <end position="319"/>
    </location>
</feature>
<feature type="transmembrane region" description="Helical" evidence="21">
    <location>
        <begin position="633"/>
        <end position="652"/>
    </location>
</feature>
<evidence type="ECO:0000256" key="12">
    <source>
        <dbReference type="ARBA" id="ARBA00022860"/>
    </source>
</evidence>
<proteinExistence type="inferred from homology"/>
<evidence type="ECO:0000256" key="8">
    <source>
        <dbReference type="ARBA" id="ARBA00022723"/>
    </source>
</evidence>
<keyword evidence="24" id="KW-1185">Reference proteome</keyword>
<dbReference type="PANTHER" id="PTHR11878:SF76">
    <property type="entry name" value="CALX-BETA DOMAIN-CONTAINING PROTEIN"/>
    <property type="match status" value="1"/>
</dbReference>
<keyword evidence="10" id="KW-0677">Repeat</keyword>
<keyword evidence="17" id="KW-0325">Glycoprotein</keyword>
<dbReference type="Gene3D" id="2.60.40.2030">
    <property type="match status" value="2"/>
</dbReference>
<evidence type="ECO:0000256" key="15">
    <source>
        <dbReference type="ARBA" id="ARBA00023065"/>
    </source>
</evidence>
<evidence type="ECO:0000256" key="1">
    <source>
        <dbReference type="ARBA" id="ARBA00004651"/>
    </source>
</evidence>
<comment type="subcellular location">
    <subcellularLocation>
        <location evidence="1">Cell membrane</location>
        <topology evidence="1">Multi-pass membrane protein</topology>
    </subcellularLocation>
</comment>
<evidence type="ECO:0000313" key="24">
    <source>
        <dbReference type="Proteomes" id="UP000270296"/>
    </source>
</evidence>
<feature type="transmembrane region" description="Helical" evidence="21">
    <location>
        <begin position="57"/>
        <end position="79"/>
    </location>
</feature>
<keyword evidence="14" id="KW-0915">Sodium</keyword>
<dbReference type="Pfam" id="PF01699">
    <property type="entry name" value="Na_Ca_ex"/>
    <property type="match status" value="1"/>
</dbReference>
<evidence type="ECO:0000259" key="22">
    <source>
        <dbReference type="SMART" id="SM00237"/>
    </source>
</evidence>
<dbReference type="GO" id="GO:0005432">
    <property type="term" value="F:calcium:sodium antiporter activity"/>
    <property type="evidence" value="ECO:0007669"/>
    <property type="project" value="InterPro"/>
</dbReference>
<evidence type="ECO:0000256" key="4">
    <source>
        <dbReference type="ARBA" id="ARBA00022449"/>
    </source>
</evidence>
<keyword evidence="6" id="KW-0109">Calcium transport</keyword>
<evidence type="ECO:0000256" key="5">
    <source>
        <dbReference type="ARBA" id="ARBA00022475"/>
    </source>
</evidence>
<reference evidence="25" key="1">
    <citation type="submission" date="2016-06" db="UniProtKB">
        <authorList>
            <consortium name="WormBaseParasite"/>
        </authorList>
    </citation>
    <scope>IDENTIFICATION</scope>
</reference>
<evidence type="ECO:0000256" key="13">
    <source>
        <dbReference type="ARBA" id="ARBA00022989"/>
    </source>
</evidence>
<evidence type="ECO:0000256" key="7">
    <source>
        <dbReference type="ARBA" id="ARBA00022692"/>
    </source>
</evidence>
<keyword evidence="7 21" id="KW-0812">Transmembrane</keyword>
<dbReference type="Proteomes" id="UP000270296">
    <property type="component" value="Unassembled WGS sequence"/>
</dbReference>
<keyword evidence="18" id="KW-0739">Sodium transport</keyword>
<feature type="transmembrane region" description="Helical" evidence="21">
    <location>
        <begin position="664"/>
        <end position="688"/>
    </location>
</feature>
<reference evidence="23 24" key="2">
    <citation type="submission" date="2018-11" db="EMBL/GenBank/DDBJ databases">
        <authorList>
            <consortium name="Pathogen Informatics"/>
        </authorList>
    </citation>
    <scope>NUCLEOTIDE SEQUENCE [LARGE SCALE GENOMIC DNA]</scope>
</reference>
<organism evidence="25">
    <name type="scientific">Soboliphyme baturini</name>
    <dbReference type="NCBI Taxonomy" id="241478"/>
    <lineage>
        <taxon>Eukaryota</taxon>
        <taxon>Metazoa</taxon>
        <taxon>Ecdysozoa</taxon>
        <taxon>Nematoda</taxon>
        <taxon>Enoplea</taxon>
        <taxon>Dorylaimia</taxon>
        <taxon>Dioctophymatida</taxon>
        <taxon>Dioctophymatoidea</taxon>
        <taxon>Soboliphymatidae</taxon>
        <taxon>Soboliphyme</taxon>
    </lineage>
</organism>
<feature type="domain" description="Calx-beta" evidence="22">
    <location>
        <begin position="339"/>
        <end position="430"/>
    </location>
</feature>
<feature type="transmembrane region" description="Helical" evidence="21">
    <location>
        <begin position="548"/>
        <end position="570"/>
    </location>
</feature>
<dbReference type="OrthoDB" id="418484at2759"/>
<feature type="transmembrane region" description="Helical" evidence="21">
    <location>
        <begin position="591"/>
        <end position="613"/>
    </location>
</feature>
<feature type="region of interest" description="Disordered" evidence="20">
    <location>
        <begin position="95"/>
        <end position="116"/>
    </location>
</feature>
<name>A0A183IER2_9BILA</name>
<dbReference type="SUPFAM" id="SSF141072">
    <property type="entry name" value="CalX-like"/>
    <property type="match status" value="2"/>
</dbReference>
<dbReference type="InterPro" id="IPR051171">
    <property type="entry name" value="CaCA"/>
</dbReference>
<keyword evidence="4" id="KW-0050">Antiport</keyword>
<keyword evidence="13 21" id="KW-1133">Transmembrane helix</keyword>
<evidence type="ECO:0000256" key="18">
    <source>
        <dbReference type="ARBA" id="ARBA00023201"/>
    </source>
</evidence>
<keyword evidence="16 21" id="KW-0472">Membrane</keyword>
<evidence type="ECO:0000256" key="3">
    <source>
        <dbReference type="ARBA" id="ARBA00022448"/>
    </source>
</evidence>
<evidence type="ECO:0000256" key="11">
    <source>
        <dbReference type="ARBA" id="ARBA00022837"/>
    </source>
</evidence>
<dbReference type="InterPro" id="IPR004837">
    <property type="entry name" value="NaCa_Exmemb"/>
</dbReference>
<feature type="transmembrane region" description="Helical" evidence="21">
    <location>
        <begin position="521"/>
        <end position="542"/>
    </location>
</feature>
<evidence type="ECO:0000256" key="17">
    <source>
        <dbReference type="ARBA" id="ARBA00023180"/>
    </source>
</evidence>
<dbReference type="GO" id="GO:0005516">
    <property type="term" value="F:calmodulin binding"/>
    <property type="evidence" value="ECO:0007669"/>
    <property type="project" value="UniProtKB-KW"/>
</dbReference>
<feature type="transmembrane region" description="Helical" evidence="21">
    <location>
        <begin position="24"/>
        <end position="45"/>
    </location>
</feature>
<evidence type="ECO:0000256" key="6">
    <source>
        <dbReference type="ARBA" id="ARBA00022568"/>
    </source>
</evidence>
<keyword evidence="5" id="KW-1003">Cell membrane</keyword>
<dbReference type="GO" id="GO:0005886">
    <property type="term" value="C:plasma membrane"/>
    <property type="evidence" value="ECO:0007669"/>
    <property type="project" value="UniProtKB-SubCell"/>
</dbReference>
<protein>
    <submittedName>
        <fullName evidence="25">Calx-beta domain-containing protein</fullName>
    </submittedName>
</protein>
<evidence type="ECO:0000313" key="25">
    <source>
        <dbReference type="WBParaSite" id="SBAD_0000220901-mRNA-1"/>
    </source>
</evidence>
<dbReference type="WBParaSite" id="SBAD_0000220901-mRNA-1">
    <property type="protein sequence ID" value="SBAD_0000220901-mRNA-1"/>
    <property type="gene ID" value="SBAD_0000220901"/>
</dbReference>
<accession>A0A183IER2</accession>
<dbReference type="GO" id="GO:0007154">
    <property type="term" value="P:cell communication"/>
    <property type="evidence" value="ECO:0007669"/>
    <property type="project" value="InterPro"/>
</dbReference>
<dbReference type="SMART" id="SM00237">
    <property type="entry name" value="Calx_beta"/>
    <property type="match status" value="2"/>
</dbReference>
<comment type="catalytic activity">
    <reaction evidence="19">
        <text>Ca(2+)(in) + 3 Na(+)(out) = Ca(2+)(out) + 3 Na(+)(in)</text>
        <dbReference type="Rhea" id="RHEA:69955"/>
        <dbReference type="ChEBI" id="CHEBI:29101"/>
        <dbReference type="ChEBI" id="CHEBI:29108"/>
    </reaction>
</comment>
<keyword evidence="9" id="KW-0732">Signal</keyword>
<evidence type="ECO:0000256" key="20">
    <source>
        <dbReference type="SAM" id="MobiDB-lite"/>
    </source>
</evidence>
<sequence length="691" mass="77763">MTIVAICVAAVPDGEKRRIKETSVFFTTAAWSVFAYLWLIFILLGASPNRIDIWESLFTLLFYPALVVSAYLVSLNVAIKFRSLSKYRGKKQPVGAALKKRPESDDEANEKEKLKESEKLHNLKKDIMRLNPHLNMDQVATLVAQKMDDEKQHNSLWYRMNAVRGMSASTRKVIPTAPAGPAKASFRSSLGNLAFASFLNNLHADGNDRHIESQSLTLKHQPISGADDGVRIEFDTSLYVINPNVYRRAYLKVVRRGNDQKEVLFRIRTVNGTAQRNVHFLDKKDFLFMKAGETVKQVDVELQNPEKWKSMMAFWVKIEVDSDMLKKNVDVGRCHSTKLLYPIQVEKESTVEFTLTHISAMESDEFVRAVVVQTRVDWITEDGTALHDRDFIGTRGCLIFEEGAMEKYVDIALVNDFDVEKDETFTLKLTATDRGKIGTCNKVNVTILNDDQLNRQFAEFEEVVRRKLHQLKSYTHSWKDQFVNAASVNGGDVEEATMADCITHIISFPWKVLCALVPPPCLLDGWLTFVISFILICIVTALIGEMATVFGCLVGIKESVTAITIVVIGTKLPDMFASRAAAIHEKTADGAIGHITGSVSVTVFLGLGLPWFISSIYWACLKQPFIVHTDHLGFRVLTYTVLSLFCIAVLVARRYMKIFGNAELGGPVIAKWLSAIFLFLLWLVYVFMSAF</sequence>
<dbReference type="InterPro" id="IPR004836">
    <property type="entry name" value="Na_Ca_Ex"/>
</dbReference>
<gene>
    <name evidence="23" type="ORF">SBAD_LOCUS2106</name>
</gene>
<keyword evidence="3" id="KW-0813">Transport</keyword>
<evidence type="ECO:0000256" key="19">
    <source>
        <dbReference type="ARBA" id="ARBA00033667"/>
    </source>
</evidence>
<keyword evidence="15" id="KW-0406">Ion transport</keyword>
<dbReference type="InterPro" id="IPR003644">
    <property type="entry name" value="Calx_beta"/>
</dbReference>
<dbReference type="AlphaFoldDB" id="A0A183IER2"/>
<dbReference type="PRINTS" id="PR01259">
    <property type="entry name" value="NACAEXCHNGR"/>
</dbReference>
<keyword evidence="11" id="KW-0106">Calcium</keyword>
<dbReference type="Pfam" id="PF03160">
    <property type="entry name" value="Calx-beta"/>
    <property type="match status" value="2"/>
</dbReference>
<dbReference type="InterPro" id="IPR044880">
    <property type="entry name" value="NCX_ion-bd_dom_sf"/>
</dbReference>
<comment type="similarity">
    <text evidence="2">Belongs to the Ca(2+):cation antiporter (CaCA) (TC 2.A.19) family. SLC8 subfamily.</text>
</comment>
<evidence type="ECO:0000256" key="9">
    <source>
        <dbReference type="ARBA" id="ARBA00022729"/>
    </source>
</evidence>
<evidence type="ECO:0000256" key="14">
    <source>
        <dbReference type="ARBA" id="ARBA00023053"/>
    </source>
</evidence>
<evidence type="ECO:0000256" key="2">
    <source>
        <dbReference type="ARBA" id="ARBA00007489"/>
    </source>
</evidence>